<dbReference type="InterPro" id="IPR057574">
    <property type="entry name" value="nSTAND_NTPase5_dom"/>
</dbReference>
<evidence type="ECO:0000313" key="3">
    <source>
        <dbReference type="Proteomes" id="UP000238071"/>
    </source>
</evidence>
<feature type="domain" description="Novel STAND NTPase 5" evidence="1">
    <location>
        <begin position="65"/>
        <end position="207"/>
    </location>
</feature>
<accession>A0A2S6H4D7</accession>
<dbReference type="Proteomes" id="UP000238071">
    <property type="component" value="Unassembled WGS sequence"/>
</dbReference>
<proteinExistence type="predicted"/>
<name>A0A2S6H4D7_9GAMM</name>
<protein>
    <recommendedName>
        <fullName evidence="1">Novel STAND NTPase 5 domain-containing protein</fullName>
    </recommendedName>
</protein>
<evidence type="ECO:0000259" key="1">
    <source>
        <dbReference type="Pfam" id="PF25199"/>
    </source>
</evidence>
<dbReference type="Pfam" id="PF25199">
    <property type="entry name" value="nSTAND_NTPase5"/>
    <property type="match status" value="1"/>
</dbReference>
<gene>
    <name evidence="2" type="ORF">B0F88_104138</name>
</gene>
<evidence type="ECO:0000313" key="2">
    <source>
        <dbReference type="EMBL" id="PPK72345.1"/>
    </source>
</evidence>
<reference evidence="2 3" key="1">
    <citation type="submission" date="2018-02" db="EMBL/GenBank/DDBJ databases">
        <title>Subsurface microbial communities from deep shales in Ohio and West Virginia, USA.</title>
        <authorList>
            <person name="Wrighton K."/>
        </authorList>
    </citation>
    <scope>NUCLEOTIDE SEQUENCE [LARGE SCALE GENOMIC DNA]</scope>
    <source>
        <strain evidence="2 3">OWC-G53F</strain>
    </source>
</reference>
<keyword evidence="3" id="KW-1185">Reference proteome</keyword>
<dbReference type="EMBL" id="PTIY01000004">
    <property type="protein sequence ID" value="PPK72345.1"/>
    <property type="molecule type" value="Genomic_DNA"/>
</dbReference>
<dbReference type="AlphaFoldDB" id="A0A2S6H4D7"/>
<organism evidence="2 3">
    <name type="scientific">Methylobacter tundripaludum</name>
    <dbReference type="NCBI Taxonomy" id="173365"/>
    <lineage>
        <taxon>Bacteria</taxon>
        <taxon>Pseudomonadati</taxon>
        <taxon>Pseudomonadota</taxon>
        <taxon>Gammaproteobacteria</taxon>
        <taxon>Methylococcales</taxon>
        <taxon>Methylococcaceae</taxon>
        <taxon>Methylobacter</taxon>
    </lineage>
</organism>
<comment type="caution">
    <text evidence="2">The sequence shown here is derived from an EMBL/GenBank/DDBJ whole genome shotgun (WGS) entry which is preliminary data.</text>
</comment>
<sequence length="211" mass="23370">MDWPTETGRFPEKLRVPNSDWWAYDLPTSDEIKPSSWQAPDGWMLIDQAVLENHRRDISADEAERFFDGAEPDWSLALCSDLPRRAVVESLVERIATYQGKERPLVVLLTGPGGEGKSMAGRQTVVGLFERDPGLRVLWRNDDAATLTAEQLLNLPQGSSPWLVDTDASDLSAKSLCEAMKALSKAGRSDVRFLLTARESDWRSAGGASLP</sequence>